<keyword evidence="2" id="KW-1185">Reference proteome</keyword>
<dbReference type="AlphaFoldDB" id="A0A1I7WPR5"/>
<name>A0A1I7WPR5_HETBA</name>
<dbReference type="WBParaSite" id="Hba_07146">
    <property type="protein sequence ID" value="Hba_07146"/>
    <property type="gene ID" value="Hba_07146"/>
</dbReference>
<evidence type="ECO:0000256" key="1">
    <source>
        <dbReference type="SAM" id="MobiDB-lite"/>
    </source>
</evidence>
<evidence type="ECO:0000313" key="2">
    <source>
        <dbReference type="Proteomes" id="UP000095283"/>
    </source>
</evidence>
<reference evidence="3" key="1">
    <citation type="submission" date="2016-11" db="UniProtKB">
        <authorList>
            <consortium name="WormBaseParasite"/>
        </authorList>
    </citation>
    <scope>IDENTIFICATION</scope>
</reference>
<sequence length="97" mass="11299">MVEKENLNKNLLTQCIPSTFNQILINKNVIVCICPANQYEKKVKPKEEKDEKKAKDEVKPKEEIKRRPKDEAKKAKDEVKHKEQVKPAEDAKKAKDE</sequence>
<accession>A0A1I7WPR5</accession>
<proteinExistence type="predicted"/>
<feature type="region of interest" description="Disordered" evidence="1">
    <location>
        <begin position="42"/>
        <end position="97"/>
    </location>
</feature>
<evidence type="ECO:0000313" key="3">
    <source>
        <dbReference type="WBParaSite" id="Hba_07146"/>
    </source>
</evidence>
<protein>
    <submittedName>
        <fullName evidence="3">Uncharacterized protein</fullName>
    </submittedName>
</protein>
<dbReference type="Proteomes" id="UP000095283">
    <property type="component" value="Unplaced"/>
</dbReference>
<organism evidence="2 3">
    <name type="scientific">Heterorhabditis bacteriophora</name>
    <name type="common">Entomopathogenic nematode worm</name>
    <dbReference type="NCBI Taxonomy" id="37862"/>
    <lineage>
        <taxon>Eukaryota</taxon>
        <taxon>Metazoa</taxon>
        <taxon>Ecdysozoa</taxon>
        <taxon>Nematoda</taxon>
        <taxon>Chromadorea</taxon>
        <taxon>Rhabditida</taxon>
        <taxon>Rhabditina</taxon>
        <taxon>Rhabditomorpha</taxon>
        <taxon>Strongyloidea</taxon>
        <taxon>Heterorhabditidae</taxon>
        <taxon>Heterorhabditis</taxon>
    </lineage>
</organism>